<dbReference type="EMBL" id="JAARWN010000001">
    <property type="protein sequence ID" value="MBC1935245.1"/>
    <property type="molecule type" value="Genomic_DNA"/>
</dbReference>
<feature type="transmembrane region" description="Helical" evidence="8">
    <location>
        <begin position="29"/>
        <end position="48"/>
    </location>
</feature>
<keyword evidence="6 8" id="KW-1133">Transmembrane helix</keyword>
<feature type="transmembrane region" description="Helical" evidence="8">
    <location>
        <begin position="81"/>
        <end position="101"/>
    </location>
</feature>
<keyword evidence="5 8" id="KW-0812">Transmembrane</keyword>
<evidence type="ECO:0000256" key="6">
    <source>
        <dbReference type="ARBA" id="ARBA00022989"/>
    </source>
</evidence>
<comment type="similarity">
    <text evidence="2">Belongs to the AzlC family.</text>
</comment>
<protein>
    <submittedName>
        <fullName evidence="9">AzlC family ABC transporter permease</fullName>
    </submittedName>
</protein>
<accession>A0A7X1CNQ6</accession>
<dbReference type="Proteomes" id="UP000535908">
    <property type="component" value="Unassembled WGS sequence"/>
</dbReference>
<dbReference type="AlphaFoldDB" id="A0A7X1CNQ6"/>
<keyword evidence="7 8" id="KW-0472">Membrane</keyword>
<evidence type="ECO:0000256" key="4">
    <source>
        <dbReference type="ARBA" id="ARBA00022475"/>
    </source>
</evidence>
<evidence type="ECO:0000256" key="3">
    <source>
        <dbReference type="ARBA" id="ARBA00022448"/>
    </source>
</evidence>
<comment type="subcellular location">
    <subcellularLocation>
        <location evidence="1">Cell membrane</location>
        <topology evidence="1">Multi-pass membrane protein</topology>
    </subcellularLocation>
</comment>
<organism evidence="9 10">
    <name type="scientific">Listeria grandensis</name>
    <dbReference type="NCBI Taxonomy" id="1494963"/>
    <lineage>
        <taxon>Bacteria</taxon>
        <taxon>Bacillati</taxon>
        <taxon>Bacillota</taxon>
        <taxon>Bacilli</taxon>
        <taxon>Bacillales</taxon>
        <taxon>Listeriaceae</taxon>
        <taxon>Listeria</taxon>
    </lineage>
</organism>
<dbReference type="RefSeq" id="WP_185525423.1">
    <property type="nucleotide sequence ID" value="NZ_JAARWN010000001.1"/>
</dbReference>
<feature type="transmembrane region" description="Helical" evidence="8">
    <location>
        <begin position="173"/>
        <end position="191"/>
    </location>
</feature>
<dbReference type="Pfam" id="PF03591">
    <property type="entry name" value="AzlC"/>
    <property type="match status" value="1"/>
</dbReference>
<feature type="transmembrane region" description="Helical" evidence="8">
    <location>
        <begin position="144"/>
        <end position="167"/>
    </location>
</feature>
<evidence type="ECO:0000256" key="1">
    <source>
        <dbReference type="ARBA" id="ARBA00004651"/>
    </source>
</evidence>
<dbReference type="PANTHER" id="PTHR34979:SF1">
    <property type="entry name" value="INNER MEMBRANE PROTEIN YGAZ"/>
    <property type="match status" value="1"/>
</dbReference>
<evidence type="ECO:0000256" key="7">
    <source>
        <dbReference type="ARBA" id="ARBA00023136"/>
    </source>
</evidence>
<evidence type="ECO:0000313" key="9">
    <source>
        <dbReference type="EMBL" id="MBC1935245.1"/>
    </source>
</evidence>
<dbReference type="GO" id="GO:1903785">
    <property type="term" value="P:L-valine transmembrane transport"/>
    <property type="evidence" value="ECO:0007669"/>
    <property type="project" value="TreeGrafter"/>
</dbReference>
<keyword evidence="4" id="KW-1003">Cell membrane</keyword>
<evidence type="ECO:0000256" key="2">
    <source>
        <dbReference type="ARBA" id="ARBA00010735"/>
    </source>
</evidence>
<dbReference type="GO" id="GO:0005886">
    <property type="term" value="C:plasma membrane"/>
    <property type="evidence" value="ECO:0007669"/>
    <property type="project" value="UniProtKB-SubCell"/>
</dbReference>
<dbReference type="InterPro" id="IPR011606">
    <property type="entry name" value="Brnchd-chn_aa_trnsp_permease"/>
</dbReference>
<feature type="transmembrane region" description="Helical" evidence="8">
    <location>
        <begin position="203"/>
        <end position="236"/>
    </location>
</feature>
<proteinExistence type="inferred from homology"/>
<evidence type="ECO:0000256" key="8">
    <source>
        <dbReference type="SAM" id="Phobius"/>
    </source>
</evidence>
<comment type="caution">
    <text evidence="9">The sequence shown here is derived from an EMBL/GenBank/DDBJ whole genome shotgun (WGS) entry which is preliminary data.</text>
</comment>
<gene>
    <name evidence="9" type="ORF">HCA69_02630</name>
</gene>
<keyword evidence="3" id="KW-0813">Transport</keyword>
<evidence type="ECO:0000256" key="5">
    <source>
        <dbReference type="ARBA" id="ARBA00022692"/>
    </source>
</evidence>
<dbReference type="PANTHER" id="PTHR34979">
    <property type="entry name" value="INNER MEMBRANE PROTEIN YGAZ"/>
    <property type="match status" value="1"/>
</dbReference>
<name>A0A7X1CNQ6_9LIST</name>
<sequence>MKEKEGFELSEEAGNITFKQGVRDCIPTLLGYISIGIAAGVAGVASNLSVLEITLLAIFVYAGAAQFIICAMLLTNSTTLAIVVTTFIVNFRHLLLGATLAPHFQKDAMLKNIGISLLVTDESFGVAAMKLAKKEPIYAAWMNGLNITAYIVWIVSCTLGGLVGKLIPNPNVLGLDFALTAMFVALFVFQLQSVPKTKIRHIVMLITYMLICMIGLSFIVTTNVAVVLSTLIVATIGVVTDR</sequence>
<feature type="transmembrane region" description="Helical" evidence="8">
    <location>
        <begin position="54"/>
        <end position="74"/>
    </location>
</feature>
<evidence type="ECO:0000313" key="10">
    <source>
        <dbReference type="Proteomes" id="UP000535908"/>
    </source>
</evidence>
<reference evidence="9 10" key="1">
    <citation type="submission" date="2020-03" db="EMBL/GenBank/DDBJ databases">
        <title>Soil Listeria distribution.</title>
        <authorList>
            <person name="Liao J."/>
            <person name="Wiedmann M."/>
        </authorList>
    </citation>
    <scope>NUCLEOTIDE SEQUENCE [LARGE SCALE GENOMIC DNA]</scope>
    <source>
        <strain evidence="9 10">FSL L7-0741</strain>
    </source>
</reference>